<feature type="chain" id="PRO_5046154362" evidence="1">
    <location>
        <begin position="20"/>
        <end position="154"/>
    </location>
</feature>
<accession>A0ABT1RMW6</accession>
<gene>
    <name evidence="3" type="ORF">NE619_07305</name>
</gene>
<dbReference type="Pfam" id="PF16111">
    <property type="entry name" value="DUF4829"/>
    <property type="match status" value="1"/>
</dbReference>
<evidence type="ECO:0000256" key="1">
    <source>
        <dbReference type="SAM" id="SignalP"/>
    </source>
</evidence>
<dbReference type="RefSeq" id="WP_256131727.1">
    <property type="nucleotide sequence ID" value="NZ_JANFXK010000006.1"/>
</dbReference>
<dbReference type="InterPro" id="IPR032256">
    <property type="entry name" value="DUF4829"/>
</dbReference>
<dbReference type="PROSITE" id="PS51257">
    <property type="entry name" value="PROKAR_LIPOPROTEIN"/>
    <property type="match status" value="1"/>
</dbReference>
<dbReference type="EMBL" id="JANFXK010000006">
    <property type="protein sequence ID" value="MCQ4636532.1"/>
    <property type="molecule type" value="Genomic_DNA"/>
</dbReference>
<keyword evidence="1" id="KW-0732">Signal</keyword>
<organism evidence="3 4">
    <name type="scientific">Anaerovorax odorimutans</name>
    <dbReference type="NCBI Taxonomy" id="109327"/>
    <lineage>
        <taxon>Bacteria</taxon>
        <taxon>Bacillati</taxon>
        <taxon>Bacillota</taxon>
        <taxon>Clostridia</taxon>
        <taxon>Peptostreptococcales</taxon>
        <taxon>Anaerovoracaceae</taxon>
        <taxon>Anaerovorax</taxon>
    </lineage>
</organism>
<name>A0ABT1RMW6_9FIRM</name>
<evidence type="ECO:0000313" key="3">
    <source>
        <dbReference type="EMBL" id="MCQ4636532.1"/>
    </source>
</evidence>
<dbReference type="Proteomes" id="UP001524502">
    <property type="component" value="Unassembled WGS sequence"/>
</dbReference>
<feature type="signal peptide" evidence="1">
    <location>
        <begin position="1"/>
        <end position="19"/>
    </location>
</feature>
<comment type="caution">
    <text evidence="3">The sequence shown here is derived from an EMBL/GenBank/DDBJ whole genome shotgun (WGS) entry which is preliminary data.</text>
</comment>
<keyword evidence="4" id="KW-1185">Reference proteome</keyword>
<sequence length="154" mass="17614">MKKLITLTGVILCALLVFAACGEKSAQKENEAEKENTPDQVVRQYFAYWANRDQDSMDRLVVDDQKPEEDDPDITLVTSLTLNSCMEVADELKEEWDPELYPDPYDFAYVDTDFDIAFEGGESPGYADGNYQERFYLIKETEDSQWKIVSRGLG</sequence>
<evidence type="ECO:0000259" key="2">
    <source>
        <dbReference type="Pfam" id="PF16111"/>
    </source>
</evidence>
<protein>
    <submittedName>
        <fullName evidence="3">DUF4829 domain-containing protein</fullName>
    </submittedName>
</protein>
<proteinExistence type="predicted"/>
<reference evidence="3 4" key="1">
    <citation type="submission" date="2022-06" db="EMBL/GenBank/DDBJ databases">
        <title>Isolation of gut microbiota from human fecal samples.</title>
        <authorList>
            <person name="Pamer E.G."/>
            <person name="Barat B."/>
            <person name="Waligurski E."/>
            <person name="Medina S."/>
            <person name="Paddock L."/>
            <person name="Mostad J."/>
        </authorList>
    </citation>
    <scope>NUCLEOTIDE SEQUENCE [LARGE SCALE GENOMIC DNA]</scope>
    <source>
        <strain evidence="3 4">SL.3.17</strain>
    </source>
</reference>
<feature type="domain" description="DUF4829" evidence="2">
    <location>
        <begin position="40"/>
        <end position="150"/>
    </location>
</feature>
<evidence type="ECO:0000313" key="4">
    <source>
        <dbReference type="Proteomes" id="UP001524502"/>
    </source>
</evidence>